<proteinExistence type="predicted"/>
<evidence type="ECO:0000313" key="2">
    <source>
        <dbReference type="Proteomes" id="UP000595437"/>
    </source>
</evidence>
<evidence type="ECO:0000313" key="1">
    <source>
        <dbReference type="EMBL" id="QQP34937.1"/>
    </source>
</evidence>
<sequence length="50" mass="5716">MFPANHPSSQDEGSWSSDYRSLRVKPSDFSVSGSLIPREKLHSELIEQWP</sequence>
<gene>
    <name evidence="1" type="ORF">FKW44_022999</name>
</gene>
<name>A0A7T8GNY4_CALRO</name>
<keyword evidence="2" id="KW-1185">Reference proteome</keyword>
<dbReference type="AlphaFoldDB" id="A0A7T8GNY4"/>
<organism evidence="1 2">
    <name type="scientific">Caligus rogercresseyi</name>
    <name type="common">Sea louse</name>
    <dbReference type="NCBI Taxonomy" id="217165"/>
    <lineage>
        <taxon>Eukaryota</taxon>
        <taxon>Metazoa</taxon>
        <taxon>Ecdysozoa</taxon>
        <taxon>Arthropoda</taxon>
        <taxon>Crustacea</taxon>
        <taxon>Multicrustacea</taxon>
        <taxon>Hexanauplia</taxon>
        <taxon>Copepoda</taxon>
        <taxon>Siphonostomatoida</taxon>
        <taxon>Caligidae</taxon>
        <taxon>Caligus</taxon>
    </lineage>
</organism>
<accession>A0A7T8GNY4</accession>
<protein>
    <submittedName>
        <fullName evidence="1">Uncharacterized protein</fullName>
    </submittedName>
</protein>
<reference evidence="2" key="1">
    <citation type="submission" date="2021-01" db="EMBL/GenBank/DDBJ databases">
        <title>Caligus Genome Assembly.</title>
        <authorList>
            <person name="Gallardo-Escarate C."/>
        </authorList>
    </citation>
    <scope>NUCLEOTIDE SEQUENCE [LARGE SCALE GENOMIC DNA]</scope>
</reference>
<dbReference type="EMBL" id="CP045906">
    <property type="protein sequence ID" value="QQP34937.1"/>
    <property type="molecule type" value="Genomic_DNA"/>
</dbReference>
<dbReference type="Proteomes" id="UP000595437">
    <property type="component" value="Chromosome 17"/>
</dbReference>